<feature type="domain" description="Outer membrane protein beta-barrel" evidence="2">
    <location>
        <begin position="262"/>
        <end position="443"/>
    </location>
</feature>
<keyword evidence="1" id="KW-0472">Membrane</keyword>
<dbReference type="Proteomes" id="UP000198412">
    <property type="component" value="Unassembled WGS sequence"/>
</dbReference>
<evidence type="ECO:0000259" key="2">
    <source>
        <dbReference type="Pfam" id="PF13568"/>
    </source>
</evidence>
<dbReference type="AlphaFoldDB" id="A0A238VPU4"/>
<dbReference type="EMBL" id="FZNX01000001">
    <property type="protein sequence ID" value="SNR36191.1"/>
    <property type="molecule type" value="Genomic_DNA"/>
</dbReference>
<protein>
    <submittedName>
        <fullName evidence="3">Outer membrane protein beta-barrel domain-containing protein</fullName>
    </submittedName>
</protein>
<evidence type="ECO:0000256" key="1">
    <source>
        <dbReference type="SAM" id="Phobius"/>
    </source>
</evidence>
<keyword evidence="1" id="KW-1133">Transmembrane helix</keyword>
<keyword evidence="4" id="KW-1185">Reference proteome</keyword>
<organism evidence="3 4">
    <name type="scientific">Lutibacter flavus</name>
    <dbReference type="NCBI Taxonomy" id="691689"/>
    <lineage>
        <taxon>Bacteria</taxon>
        <taxon>Pseudomonadati</taxon>
        <taxon>Bacteroidota</taxon>
        <taxon>Flavobacteriia</taxon>
        <taxon>Flavobacteriales</taxon>
        <taxon>Flavobacteriaceae</taxon>
        <taxon>Lutibacter</taxon>
    </lineage>
</organism>
<dbReference type="InterPro" id="IPR025665">
    <property type="entry name" value="Beta-barrel_OMP_2"/>
</dbReference>
<name>A0A238VPU4_9FLAO</name>
<proteinExistence type="predicted"/>
<sequence length="466" mass="52728">MKDKFDKILSDKIKEVAENRDIPYNPEHWKMLVAKKKKDKRRIFFYWRIAAFFMLSIIAGGLGKYFFSTSDSNDVINPQIILDNKNDSLRIDSLKLNEKIFITSGPDYIDSLNQSDSNVSLIDSTTINNKSKFNNSNDFNVKEAVASTEINNKKQPIKNKNVIPPAIDKIEILTDSLKGNTTIAHKDIKSKNENLAFSIDKEKNIDSIISKKNLAEIDQKIKNDSLTIKKEVMALVKEEKSEDEKIRKPIKYGVDISPILDYNQEGENSNVGFAGGVTVEIPISKKFNIGTGIIYADQKLNLNEQTSYLSDVVSSKSASQLVNKEAVIKGIEIPVNLKYNFSFNENNLFISAGFSSTSYFKEDVEASYLVNNRTEIATQDTFGNNIVKYELVQTDSKVVTPSNSNSFNFANILNLSFGIELPINNQLQSVIIEPYFKYSLTPVTQQKVDFSSLGIHLRYNFSFQRK</sequence>
<keyword evidence="1" id="KW-0812">Transmembrane</keyword>
<reference evidence="4" key="1">
    <citation type="submission" date="2017-06" db="EMBL/GenBank/DDBJ databases">
        <authorList>
            <person name="Varghese N."/>
            <person name="Submissions S."/>
        </authorList>
    </citation>
    <scope>NUCLEOTIDE SEQUENCE [LARGE SCALE GENOMIC DNA]</scope>
    <source>
        <strain evidence="4">DSM 27993</strain>
    </source>
</reference>
<evidence type="ECO:0000313" key="3">
    <source>
        <dbReference type="EMBL" id="SNR36191.1"/>
    </source>
</evidence>
<dbReference type="OrthoDB" id="1419682at2"/>
<dbReference type="Pfam" id="PF13568">
    <property type="entry name" value="OMP_b-brl_2"/>
    <property type="match status" value="1"/>
</dbReference>
<dbReference type="RefSeq" id="WP_089377135.1">
    <property type="nucleotide sequence ID" value="NZ_FZNX01000001.1"/>
</dbReference>
<evidence type="ECO:0000313" key="4">
    <source>
        <dbReference type="Proteomes" id="UP000198412"/>
    </source>
</evidence>
<feature type="transmembrane region" description="Helical" evidence="1">
    <location>
        <begin position="45"/>
        <end position="67"/>
    </location>
</feature>
<gene>
    <name evidence="3" type="ORF">SAMN04488111_0829</name>
</gene>
<accession>A0A238VPU4</accession>